<evidence type="ECO:0000313" key="11">
    <source>
        <dbReference type="EnsemblMetazoa" id="XP_014243862.1"/>
    </source>
</evidence>
<proteinExistence type="inferred from homology"/>
<dbReference type="GO" id="GO:0016788">
    <property type="term" value="F:hydrolase activity, acting on ester bonds"/>
    <property type="evidence" value="ECO:0007669"/>
    <property type="project" value="InterPro"/>
</dbReference>
<dbReference type="Gene3D" id="3.40.50.1820">
    <property type="entry name" value="alpha/beta hydrolase"/>
    <property type="match status" value="1"/>
</dbReference>
<organism evidence="11 12">
    <name type="scientific">Cimex lectularius</name>
    <name type="common">Bed bug</name>
    <name type="synonym">Acanthia lectularia</name>
    <dbReference type="NCBI Taxonomy" id="79782"/>
    <lineage>
        <taxon>Eukaryota</taxon>
        <taxon>Metazoa</taxon>
        <taxon>Ecdysozoa</taxon>
        <taxon>Arthropoda</taxon>
        <taxon>Hexapoda</taxon>
        <taxon>Insecta</taxon>
        <taxon>Pterygota</taxon>
        <taxon>Neoptera</taxon>
        <taxon>Paraneoptera</taxon>
        <taxon>Hemiptera</taxon>
        <taxon>Heteroptera</taxon>
        <taxon>Panheteroptera</taxon>
        <taxon>Cimicomorpha</taxon>
        <taxon>Cimicidae</taxon>
        <taxon>Cimex</taxon>
    </lineage>
</organism>
<keyword evidence="12" id="KW-1185">Reference proteome</keyword>
<keyword evidence="5" id="KW-0443">Lipid metabolism</keyword>
<accession>A0A8I6REV9</accession>
<evidence type="ECO:0000256" key="8">
    <source>
        <dbReference type="PIRSR" id="PIRSR000862-1"/>
    </source>
</evidence>
<feature type="chain" id="PRO_5035262215" description="Lipase" evidence="9">
    <location>
        <begin position="17"/>
        <end position="429"/>
    </location>
</feature>
<evidence type="ECO:0000256" key="1">
    <source>
        <dbReference type="ARBA" id="ARBA00010701"/>
    </source>
</evidence>
<evidence type="ECO:0000259" key="10">
    <source>
        <dbReference type="Pfam" id="PF00561"/>
    </source>
</evidence>
<evidence type="ECO:0000256" key="9">
    <source>
        <dbReference type="SAM" id="SignalP"/>
    </source>
</evidence>
<evidence type="ECO:0000256" key="4">
    <source>
        <dbReference type="ARBA" id="ARBA00022963"/>
    </source>
</evidence>
<feature type="active site" description="Nucleophile" evidence="8">
    <location>
        <position position="197"/>
    </location>
</feature>
<keyword evidence="6" id="KW-0325">Glycoprotein</keyword>
<evidence type="ECO:0000256" key="7">
    <source>
        <dbReference type="PIRNR" id="PIRNR000862"/>
    </source>
</evidence>
<dbReference type="PIRSF" id="PIRSF000862">
    <property type="entry name" value="Steryl_ester_lip"/>
    <property type="match status" value="1"/>
</dbReference>
<dbReference type="AlphaFoldDB" id="A0A8I6REV9"/>
<evidence type="ECO:0000256" key="2">
    <source>
        <dbReference type="ARBA" id="ARBA00022729"/>
    </source>
</evidence>
<dbReference type="Proteomes" id="UP000494040">
    <property type="component" value="Unassembled WGS sequence"/>
</dbReference>
<dbReference type="OMA" id="TILMITD"/>
<dbReference type="InterPro" id="IPR000073">
    <property type="entry name" value="AB_hydrolase_1"/>
</dbReference>
<feature type="active site" description="Charge relay system" evidence="8">
    <location>
        <position position="404"/>
    </location>
</feature>
<dbReference type="Pfam" id="PF00561">
    <property type="entry name" value="Abhydrolase_1"/>
    <property type="match status" value="1"/>
</dbReference>
<dbReference type="FunFam" id="3.40.50.1820:FF:000057">
    <property type="entry name" value="Lipase"/>
    <property type="match status" value="1"/>
</dbReference>
<feature type="domain" description="AB hydrolase-1" evidence="10">
    <location>
        <begin position="105"/>
        <end position="240"/>
    </location>
</feature>
<protein>
    <recommendedName>
        <fullName evidence="7">Lipase</fullName>
    </recommendedName>
</protein>
<dbReference type="RefSeq" id="XP_014243862.1">
    <property type="nucleotide sequence ID" value="XM_014388376.2"/>
</dbReference>
<keyword evidence="3 7" id="KW-0378">Hydrolase</keyword>
<evidence type="ECO:0000313" key="12">
    <source>
        <dbReference type="Proteomes" id="UP000494040"/>
    </source>
</evidence>
<evidence type="ECO:0000256" key="3">
    <source>
        <dbReference type="ARBA" id="ARBA00022801"/>
    </source>
</evidence>
<keyword evidence="4 7" id="KW-0442">Lipid degradation</keyword>
<dbReference type="GO" id="GO:0016042">
    <property type="term" value="P:lipid catabolic process"/>
    <property type="evidence" value="ECO:0007669"/>
    <property type="project" value="UniProtKB-KW"/>
</dbReference>
<evidence type="ECO:0000256" key="5">
    <source>
        <dbReference type="ARBA" id="ARBA00023098"/>
    </source>
</evidence>
<evidence type="ECO:0000256" key="6">
    <source>
        <dbReference type="ARBA" id="ARBA00023180"/>
    </source>
</evidence>
<dbReference type="GeneID" id="106663502"/>
<feature type="active site" description="Charge relay system" evidence="8">
    <location>
        <position position="373"/>
    </location>
</feature>
<reference evidence="11" key="1">
    <citation type="submission" date="2022-01" db="UniProtKB">
        <authorList>
            <consortium name="EnsemblMetazoa"/>
        </authorList>
    </citation>
    <scope>IDENTIFICATION</scope>
</reference>
<comment type="similarity">
    <text evidence="1 7">Belongs to the AB hydrolase superfamily. Lipase family.</text>
</comment>
<dbReference type="PANTHER" id="PTHR11005">
    <property type="entry name" value="LYSOSOMAL ACID LIPASE-RELATED"/>
    <property type="match status" value="1"/>
</dbReference>
<dbReference type="InterPro" id="IPR025483">
    <property type="entry name" value="Lipase_euk"/>
</dbReference>
<dbReference type="EnsemblMetazoa" id="XM_014388376.2">
    <property type="protein sequence ID" value="XP_014243862.1"/>
    <property type="gene ID" value="LOC106663502"/>
</dbReference>
<dbReference type="InterPro" id="IPR029058">
    <property type="entry name" value="AB_hydrolase_fold"/>
</dbReference>
<dbReference type="SUPFAM" id="SSF53474">
    <property type="entry name" value="alpha/beta-Hydrolases"/>
    <property type="match status" value="1"/>
</dbReference>
<sequence length="429" mass="47965">MKLLFSFALLPPLLAAIDLIPHLPPNPVVSELITLVATGLIPILSTPTVPDNNAHVPEDFALTGNLIKQNEYGYEQHKVVTEDGYVLSLHRILPPNGADPGKRMPVFLQHGVLASSDSWLVAPKSNLPFLLVDHGYDVWLGDQRGSAYSKGHVRYSVKDSEYWNFSFHESGMFDISAFIDRVLNVTGKPQLFYIGHSMGTTVLVTMASMRPEYNDKMKAAVLLAPIATAPTLSELNRTSLQLAIRYIDAIKESYDRDHKYEFLPRNGELIKGIRKYCVPGSPVLNFCLDVIGLLYGEHRSNFDKNTIGKSASYLPTGTSIKTMDHLAHLYKSGFRLYDYGKLKNLEIYGSDKPPFYPLERVTAPIALYYGDNDTLMNGRSAAELASMLPNLIINKMIADPKFTHMDFLFGINAKEMVYDDVINMLESIQ</sequence>
<feature type="signal peptide" evidence="9">
    <location>
        <begin position="1"/>
        <end position="16"/>
    </location>
</feature>
<dbReference type="KEGG" id="clec:106663502"/>
<name>A0A8I6REV9_CIMLE</name>
<keyword evidence="2 9" id="KW-0732">Signal</keyword>
<dbReference type="OrthoDB" id="9974421at2759"/>